<comment type="caution">
    <text evidence="1">The sequence shown here is derived from an EMBL/GenBank/DDBJ whole genome shotgun (WGS) entry which is preliminary data.</text>
</comment>
<dbReference type="RefSeq" id="WP_284310433.1">
    <property type="nucleotide sequence ID" value="NZ_BSPC01000005.1"/>
</dbReference>
<gene>
    <name evidence="1" type="ORF">GCM10007874_06390</name>
</gene>
<evidence type="ECO:0000313" key="1">
    <source>
        <dbReference type="EMBL" id="GLS17624.1"/>
    </source>
</evidence>
<name>A0ABQ6CG05_9HYPH</name>
<sequence length="125" mass="13001">MTQVAIRSHISNAENRLCAPLAALGREAPHAASRFRRWVGASGRSYLVSVYPIGQCPDYVDAVVIAVEGSSGACVWIGESGQGGETLAAILRAAAEAGASEVHVHLLAGKAVERVAAVKDLDGRH</sequence>
<dbReference type="Proteomes" id="UP001156882">
    <property type="component" value="Unassembled WGS sequence"/>
</dbReference>
<organism evidence="1 2">
    <name type="scientific">Labrys miyagiensis</name>
    <dbReference type="NCBI Taxonomy" id="346912"/>
    <lineage>
        <taxon>Bacteria</taxon>
        <taxon>Pseudomonadati</taxon>
        <taxon>Pseudomonadota</taxon>
        <taxon>Alphaproteobacteria</taxon>
        <taxon>Hyphomicrobiales</taxon>
        <taxon>Xanthobacteraceae</taxon>
        <taxon>Labrys</taxon>
    </lineage>
</organism>
<evidence type="ECO:0000313" key="2">
    <source>
        <dbReference type="Proteomes" id="UP001156882"/>
    </source>
</evidence>
<keyword evidence="2" id="KW-1185">Reference proteome</keyword>
<proteinExistence type="predicted"/>
<reference evidence="2" key="1">
    <citation type="journal article" date="2019" name="Int. J. Syst. Evol. Microbiol.">
        <title>The Global Catalogue of Microorganisms (GCM) 10K type strain sequencing project: providing services to taxonomists for standard genome sequencing and annotation.</title>
        <authorList>
            <consortium name="The Broad Institute Genomics Platform"/>
            <consortium name="The Broad Institute Genome Sequencing Center for Infectious Disease"/>
            <person name="Wu L."/>
            <person name="Ma J."/>
        </authorList>
    </citation>
    <scope>NUCLEOTIDE SEQUENCE [LARGE SCALE GENOMIC DNA]</scope>
    <source>
        <strain evidence="2">NBRC 101365</strain>
    </source>
</reference>
<accession>A0ABQ6CG05</accession>
<protein>
    <submittedName>
        <fullName evidence="1">Uncharacterized protein</fullName>
    </submittedName>
</protein>
<dbReference type="EMBL" id="BSPC01000005">
    <property type="protein sequence ID" value="GLS17624.1"/>
    <property type="molecule type" value="Genomic_DNA"/>
</dbReference>